<protein>
    <submittedName>
        <fullName evidence="4">UDP-phosphate galactose phosphotransferase</fullName>
    </submittedName>
</protein>
<keyword evidence="5" id="KW-1185">Reference proteome</keyword>
<dbReference type="PANTHER" id="PTHR30576">
    <property type="entry name" value="COLANIC BIOSYNTHESIS UDP-GLUCOSE LIPID CARRIER TRANSFERASE"/>
    <property type="match status" value="1"/>
</dbReference>
<feature type="transmembrane region" description="Helical" evidence="2">
    <location>
        <begin position="146"/>
        <end position="167"/>
    </location>
</feature>
<comment type="caution">
    <text evidence="4">The sequence shown here is derived from an EMBL/GenBank/DDBJ whole genome shotgun (WGS) entry which is preliminary data.</text>
</comment>
<gene>
    <name evidence="4" type="ORF">GHK86_07045</name>
</gene>
<proteinExistence type="inferred from homology"/>
<dbReference type="PANTHER" id="PTHR30576:SF0">
    <property type="entry name" value="UNDECAPRENYL-PHOSPHATE N-ACETYLGALACTOSAMINYL 1-PHOSPHATE TRANSFERASE-RELATED"/>
    <property type="match status" value="1"/>
</dbReference>
<evidence type="ECO:0000313" key="5">
    <source>
        <dbReference type="Proteomes" id="UP000437736"/>
    </source>
</evidence>
<evidence type="ECO:0000259" key="3">
    <source>
        <dbReference type="Pfam" id="PF02397"/>
    </source>
</evidence>
<reference evidence="4 5" key="1">
    <citation type="submission" date="2019-11" db="EMBL/GenBank/DDBJ databases">
        <title>Acidiferrimicrobium australis gen. nov., sp. nov., an acidophilic and obligately heterotrophic, member of the Actinobacteria that catalyses dissimilatory oxido- reduction of iron isolated from metal-rich acidic water in Chile.</title>
        <authorList>
            <person name="Gonzalez D."/>
            <person name="Huber K."/>
            <person name="Hedrich S."/>
            <person name="Rojas-Villalobos C."/>
            <person name="Quatrini R."/>
            <person name="Dinamarca M.A."/>
            <person name="Schwarz A."/>
            <person name="Canales C."/>
            <person name="Nancucheo I."/>
        </authorList>
    </citation>
    <scope>NUCLEOTIDE SEQUENCE [LARGE SCALE GENOMIC DNA]</scope>
    <source>
        <strain evidence="4 5">USS-CCA1</strain>
    </source>
</reference>
<dbReference type="Proteomes" id="UP000437736">
    <property type="component" value="Unassembled WGS sequence"/>
</dbReference>
<feature type="non-terminal residue" evidence="4">
    <location>
        <position position="1"/>
    </location>
</feature>
<comment type="similarity">
    <text evidence="1">Belongs to the bacterial sugar transferase family.</text>
</comment>
<evidence type="ECO:0000313" key="4">
    <source>
        <dbReference type="EMBL" id="MST32476.1"/>
    </source>
</evidence>
<evidence type="ECO:0000256" key="2">
    <source>
        <dbReference type="SAM" id="Phobius"/>
    </source>
</evidence>
<evidence type="ECO:0000256" key="1">
    <source>
        <dbReference type="ARBA" id="ARBA00006464"/>
    </source>
</evidence>
<name>A0ABW9QS57_9ACTN</name>
<keyword evidence="2" id="KW-0812">Transmembrane</keyword>
<feature type="non-terminal residue" evidence="4">
    <location>
        <position position="203"/>
    </location>
</feature>
<dbReference type="EMBL" id="WJHE01000305">
    <property type="protein sequence ID" value="MST32476.1"/>
    <property type="molecule type" value="Genomic_DNA"/>
</dbReference>
<dbReference type="InterPro" id="IPR003362">
    <property type="entry name" value="Bact_transf"/>
</dbReference>
<dbReference type="SUPFAM" id="SSF51735">
    <property type="entry name" value="NAD(P)-binding Rossmann-fold domains"/>
    <property type="match status" value="1"/>
</dbReference>
<organism evidence="4 5">
    <name type="scientific">Acidiferrimicrobium australe</name>
    <dbReference type="NCBI Taxonomy" id="2664430"/>
    <lineage>
        <taxon>Bacteria</taxon>
        <taxon>Bacillati</taxon>
        <taxon>Actinomycetota</taxon>
        <taxon>Acidimicrobiia</taxon>
        <taxon>Acidimicrobiales</taxon>
        <taxon>Acidimicrobiaceae</taxon>
        <taxon>Acidiferrimicrobium</taxon>
    </lineage>
</organism>
<dbReference type="Gene3D" id="3.40.50.720">
    <property type="entry name" value="NAD(P)-binding Rossmann-like Domain"/>
    <property type="match status" value="1"/>
</dbReference>
<accession>A0ABW9QS57</accession>
<dbReference type="Pfam" id="PF02397">
    <property type="entry name" value="Bac_transf"/>
    <property type="match status" value="1"/>
</dbReference>
<dbReference type="Pfam" id="PF13727">
    <property type="entry name" value="CoA_binding_3"/>
    <property type="match status" value="1"/>
</dbReference>
<feature type="domain" description="Bacterial sugar transferase" evidence="3">
    <location>
        <begin position="141"/>
        <end position="202"/>
    </location>
</feature>
<keyword evidence="2" id="KW-0472">Membrane</keyword>
<dbReference type="InterPro" id="IPR036291">
    <property type="entry name" value="NAD(P)-bd_dom_sf"/>
</dbReference>
<keyword evidence="2" id="KW-1133">Transmembrane helix</keyword>
<sequence>ARRRGRLVEAALIVGAGEMGVRLAEDLAAHPELGAVPVGFVDTVPSPEPLPLPVLGPTDELSRLVEATRASRVLVCYPVERDRDLVPLLRACRSRHVDICFVPRFSELGVAIPRSALDEVWGTPLLPLRRGLAAPGAGAAKRGVDVVVATVALLVAGPLLLALAAVLRLRHGAPVLFRQTRLSTAGRSVRVVKLRTLPPQAEP</sequence>